<feature type="region of interest" description="Disordered" evidence="10">
    <location>
        <begin position="107"/>
        <end position="136"/>
    </location>
</feature>
<gene>
    <name evidence="12" type="ORF">EJB05_52817</name>
</gene>
<evidence type="ECO:0000259" key="11">
    <source>
        <dbReference type="PROSITE" id="PS50157"/>
    </source>
</evidence>
<dbReference type="Proteomes" id="UP000324897">
    <property type="component" value="Unassembled WGS sequence"/>
</dbReference>
<dbReference type="InterPro" id="IPR036236">
    <property type="entry name" value="Znf_C2H2_sf"/>
</dbReference>
<keyword evidence="4 9" id="KW-0863">Zinc-finger</keyword>
<dbReference type="InterPro" id="IPR013087">
    <property type="entry name" value="Znf_C2H2_type"/>
</dbReference>
<feature type="region of interest" description="Disordered" evidence="10">
    <location>
        <begin position="396"/>
        <end position="417"/>
    </location>
</feature>
<evidence type="ECO:0000256" key="5">
    <source>
        <dbReference type="ARBA" id="ARBA00022833"/>
    </source>
</evidence>
<dbReference type="GO" id="GO:0005634">
    <property type="term" value="C:nucleus"/>
    <property type="evidence" value="ECO:0007669"/>
    <property type="project" value="UniProtKB-SubCell"/>
</dbReference>
<feature type="non-terminal residue" evidence="12">
    <location>
        <position position="1"/>
    </location>
</feature>
<evidence type="ECO:0000313" key="12">
    <source>
        <dbReference type="EMBL" id="TVU01718.1"/>
    </source>
</evidence>
<feature type="compositionally biased region" description="Basic and acidic residues" evidence="10">
    <location>
        <begin position="1"/>
        <end position="14"/>
    </location>
</feature>
<dbReference type="PROSITE" id="PS50157">
    <property type="entry name" value="ZINC_FINGER_C2H2_2"/>
    <property type="match status" value="2"/>
</dbReference>
<evidence type="ECO:0000256" key="2">
    <source>
        <dbReference type="ARBA" id="ARBA00022723"/>
    </source>
</evidence>
<keyword evidence="5" id="KW-0862">Zinc</keyword>
<dbReference type="GO" id="GO:0008270">
    <property type="term" value="F:zinc ion binding"/>
    <property type="evidence" value="ECO:0007669"/>
    <property type="project" value="UniProtKB-KW"/>
</dbReference>
<evidence type="ECO:0000256" key="8">
    <source>
        <dbReference type="ARBA" id="ARBA00023242"/>
    </source>
</evidence>
<name>A0A5J9SRY8_9POAL</name>
<dbReference type="PANTHER" id="PTHR26374">
    <property type="entry name" value="ZINC FINGER PROTEIN ZAT5"/>
    <property type="match status" value="1"/>
</dbReference>
<feature type="compositionally biased region" description="Low complexity" evidence="10">
    <location>
        <begin position="64"/>
        <end position="83"/>
    </location>
</feature>
<reference evidence="12 13" key="1">
    <citation type="journal article" date="2019" name="Sci. Rep.">
        <title>A high-quality genome of Eragrostis curvula grass provides insights into Poaceae evolution and supports new strategies to enhance forage quality.</title>
        <authorList>
            <person name="Carballo J."/>
            <person name="Santos B.A.C.M."/>
            <person name="Zappacosta D."/>
            <person name="Garbus I."/>
            <person name="Selva J.P."/>
            <person name="Gallo C.A."/>
            <person name="Diaz A."/>
            <person name="Albertini E."/>
            <person name="Caccamo M."/>
            <person name="Echenique V."/>
        </authorList>
    </citation>
    <scope>NUCLEOTIDE SEQUENCE [LARGE SCALE GENOMIC DNA]</scope>
    <source>
        <strain evidence="13">cv. Victoria</strain>
        <tissue evidence="12">Leaf</tissue>
    </source>
</reference>
<dbReference type="PANTHER" id="PTHR26374:SF378">
    <property type="entry name" value="C2H2-TYPE ZINC FINGER FAMILY PROTEIN"/>
    <property type="match status" value="1"/>
</dbReference>
<proteinExistence type="predicted"/>
<dbReference type="Gene3D" id="3.30.160.60">
    <property type="entry name" value="Classic Zinc Finger"/>
    <property type="match status" value="1"/>
</dbReference>
<keyword evidence="13" id="KW-1185">Reference proteome</keyword>
<feature type="compositionally biased region" description="Basic and acidic residues" evidence="10">
    <location>
        <begin position="126"/>
        <end position="136"/>
    </location>
</feature>
<keyword evidence="6" id="KW-0805">Transcription regulation</keyword>
<keyword evidence="8" id="KW-0539">Nucleus</keyword>
<evidence type="ECO:0000256" key="1">
    <source>
        <dbReference type="ARBA" id="ARBA00004123"/>
    </source>
</evidence>
<feature type="domain" description="C2H2-type" evidence="11">
    <location>
        <begin position="280"/>
        <end position="307"/>
    </location>
</feature>
<comment type="subcellular location">
    <subcellularLocation>
        <location evidence="1">Nucleus</location>
    </subcellularLocation>
</comment>
<keyword evidence="3" id="KW-0677">Repeat</keyword>
<dbReference type="Pfam" id="PF13912">
    <property type="entry name" value="zf-C2H2_6"/>
    <property type="match status" value="2"/>
</dbReference>
<feature type="region of interest" description="Disordered" evidence="10">
    <location>
        <begin position="1"/>
        <end position="83"/>
    </location>
</feature>
<dbReference type="OrthoDB" id="690458at2759"/>
<keyword evidence="2" id="KW-0479">Metal-binding</keyword>
<evidence type="ECO:0000256" key="6">
    <source>
        <dbReference type="ARBA" id="ARBA00023015"/>
    </source>
</evidence>
<dbReference type="SMART" id="SM00355">
    <property type="entry name" value="ZnF_C2H2"/>
    <property type="match status" value="3"/>
</dbReference>
<organism evidence="12 13">
    <name type="scientific">Eragrostis curvula</name>
    <name type="common">weeping love grass</name>
    <dbReference type="NCBI Taxonomy" id="38414"/>
    <lineage>
        <taxon>Eukaryota</taxon>
        <taxon>Viridiplantae</taxon>
        <taxon>Streptophyta</taxon>
        <taxon>Embryophyta</taxon>
        <taxon>Tracheophyta</taxon>
        <taxon>Spermatophyta</taxon>
        <taxon>Magnoliopsida</taxon>
        <taxon>Liliopsida</taxon>
        <taxon>Poales</taxon>
        <taxon>Poaceae</taxon>
        <taxon>PACMAD clade</taxon>
        <taxon>Chloridoideae</taxon>
        <taxon>Eragrostideae</taxon>
        <taxon>Eragrostidinae</taxon>
        <taxon>Eragrostis</taxon>
    </lineage>
</organism>
<dbReference type="AlphaFoldDB" id="A0A5J9SRY8"/>
<dbReference type="PROSITE" id="PS00028">
    <property type="entry name" value="ZINC_FINGER_C2H2_1"/>
    <property type="match status" value="2"/>
</dbReference>
<evidence type="ECO:0000256" key="7">
    <source>
        <dbReference type="ARBA" id="ARBA00023163"/>
    </source>
</evidence>
<keyword evidence="7" id="KW-0804">Transcription</keyword>
<evidence type="ECO:0000256" key="10">
    <source>
        <dbReference type="SAM" id="MobiDB-lite"/>
    </source>
</evidence>
<feature type="domain" description="C2H2-type" evidence="11">
    <location>
        <begin position="229"/>
        <end position="256"/>
    </location>
</feature>
<dbReference type="Gramene" id="TVU01718">
    <property type="protein sequence ID" value="TVU01718"/>
    <property type="gene ID" value="EJB05_52817"/>
</dbReference>
<dbReference type="EMBL" id="RWGY01000397">
    <property type="protein sequence ID" value="TVU01718.1"/>
    <property type="molecule type" value="Genomic_DNA"/>
</dbReference>
<comment type="caution">
    <text evidence="12">The sequence shown here is derived from an EMBL/GenBank/DDBJ whole genome shotgun (WGS) entry which is preliminary data.</text>
</comment>
<evidence type="ECO:0000256" key="3">
    <source>
        <dbReference type="ARBA" id="ARBA00022737"/>
    </source>
</evidence>
<evidence type="ECO:0000256" key="4">
    <source>
        <dbReference type="ARBA" id="ARBA00022771"/>
    </source>
</evidence>
<evidence type="ECO:0000256" key="9">
    <source>
        <dbReference type="PROSITE-ProRule" id="PRU00042"/>
    </source>
</evidence>
<accession>A0A5J9SRY8</accession>
<evidence type="ECO:0000313" key="13">
    <source>
        <dbReference type="Proteomes" id="UP000324897"/>
    </source>
</evidence>
<dbReference type="SUPFAM" id="SSF57667">
    <property type="entry name" value="beta-beta-alpha zinc fingers"/>
    <property type="match status" value="1"/>
</dbReference>
<sequence length="417" mass="43340">MAGSEDQWRRHADRGDDELEEGEFVPRPRGYHSESDTEEYYNHYSSESDDEPTSRARSHSVPTNNGGDAGSSSVAANGNGYSSSSSAAAVPVLACRVCGKEFTSTKAVCGHQGSRSGGPMAPGTGERQEGEGEPKLVLDPTPLAYAASNLSLVSPVAPAKTDLSSEGSGAQSMHDDAMAVAVVAGADSPAEAVVHQQQAAPLPAGDEAARVHHQRAAPLTAGAQNPDGYTCGECGAWFKTHQALGGHVAGHKNRRLAAAGMDLQADVPCRRGSNKPRKRHLCRICSVEFPKGVQLGGHMRKHYTGEPIVPKKKQHLDEPVPPPPADVVVPQLDPADVDMADLSLALPVEAGDVKSPVATVEAVQPAPSPAVEGTSKPTLAPRVTGRVILFGIDIGLGGQKPTAQEGSPVTKEEGSPA</sequence>
<protein>
    <recommendedName>
        <fullName evidence="11">C2H2-type domain-containing protein</fullName>
    </recommendedName>
</protein>